<dbReference type="EMBL" id="JBHUMZ010000044">
    <property type="protein sequence ID" value="MFD2639696.1"/>
    <property type="molecule type" value="Genomic_DNA"/>
</dbReference>
<proteinExistence type="predicted"/>
<reference evidence="3" key="1">
    <citation type="journal article" date="2019" name="Int. J. Syst. Evol. Microbiol.">
        <title>The Global Catalogue of Microorganisms (GCM) 10K type strain sequencing project: providing services to taxonomists for standard genome sequencing and annotation.</title>
        <authorList>
            <consortium name="The Broad Institute Genomics Platform"/>
            <consortium name="The Broad Institute Genome Sequencing Center for Infectious Disease"/>
            <person name="Wu L."/>
            <person name="Ma J."/>
        </authorList>
    </citation>
    <scope>NUCLEOTIDE SEQUENCE [LARGE SCALE GENOMIC DNA]</scope>
    <source>
        <strain evidence="3">TISTR 1571</strain>
    </source>
</reference>
<evidence type="ECO:0000313" key="2">
    <source>
        <dbReference type="EMBL" id="MFD2639696.1"/>
    </source>
</evidence>
<sequence length="186" mass="21722">MKKVVYLITLSALILLAIPYSLSDINAESNTYHANDYTTHQTSSKVALGQAKITKEQQELTNKQVKQVLNQFMNHLIQETNDQYQVVNYQSLEEYKSSFKGMANSKVVDFYVDEIYYEKGQALYLKGMDLPPWFEEEQEFSKESLDHNTYRITQTNQSDLYGNYRIIVDLKLNEDGEPYIINVQYQ</sequence>
<comment type="caution">
    <text evidence="2">The sequence shown here is derived from an EMBL/GenBank/DDBJ whole genome shotgun (WGS) entry which is preliminary data.</text>
</comment>
<name>A0ABW5QCR6_9BACI</name>
<organism evidence="2 3">
    <name type="scientific">Piscibacillus salipiscarius</name>
    <dbReference type="NCBI Taxonomy" id="299480"/>
    <lineage>
        <taxon>Bacteria</taxon>
        <taxon>Bacillati</taxon>
        <taxon>Bacillota</taxon>
        <taxon>Bacilli</taxon>
        <taxon>Bacillales</taxon>
        <taxon>Bacillaceae</taxon>
        <taxon>Piscibacillus</taxon>
    </lineage>
</organism>
<evidence type="ECO:0000256" key="1">
    <source>
        <dbReference type="SAM" id="SignalP"/>
    </source>
</evidence>
<accession>A0ABW5QCR6</accession>
<evidence type="ECO:0000313" key="3">
    <source>
        <dbReference type="Proteomes" id="UP001597452"/>
    </source>
</evidence>
<feature type="signal peptide" evidence="1">
    <location>
        <begin position="1"/>
        <end position="23"/>
    </location>
</feature>
<feature type="chain" id="PRO_5046126601" evidence="1">
    <location>
        <begin position="24"/>
        <end position="186"/>
    </location>
</feature>
<dbReference type="Proteomes" id="UP001597452">
    <property type="component" value="Unassembled WGS sequence"/>
</dbReference>
<keyword evidence="1" id="KW-0732">Signal</keyword>
<gene>
    <name evidence="2" type="ORF">ACFSW4_12535</name>
</gene>
<keyword evidence="3" id="KW-1185">Reference proteome</keyword>
<dbReference type="RefSeq" id="WP_054754902.1">
    <property type="nucleotide sequence ID" value="NZ_JBHUMZ010000044.1"/>
</dbReference>
<protein>
    <submittedName>
        <fullName evidence="2">Uncharacterized protein</fullName>
    </submittedName>
</protein>